<evidence type="ECO:0000256" key="3">
    <source>
        <dbReference type="ARBA" id="ARBA00012640"/>
    </source>
</evidence>
<evidence type="ECO:0000256" key="4">
    <source>
        <dbReference type="ARBA" id="ARBA00022605"/>
    </source>
</evidence>
<dbReference type="InterPro" id="IPR050582">
    <property type="entry name" value="HAD-like_SerB"/>
</dbReference>
<evidence type="ECO:0000256" key="7">
    <source>
        <dbReference type="ARBA" id="ARBA00022842"/>
    </source>
</evidence>
<reference evidence="11" key="1">
    <citation type="submission" date="2018-10" db="EMBL/GenBank/DDBJ databases">
        <title>Iterative Subtractive Binning of Freshwater Chronoseries Metagenomes Recovers Nearly Complete Genomes from over Four Hundred Novel Species.</title>
        <authorList>
            <person name="Rodriguez-R L.M."/>
            <person name="Tsementzi D."/>
            <person name="Luo C."/>
            <person name="Konstantinidis K.T."/>
        </authorList>
    </citation>
    <scope>NUCLEOTIDE SEQUENCE</scope>
    <source>
        <strain evidence="11">WB8_1A_003</strain>
    </source>
</reference>
<keyword evidence="4" id="KW-0028">Amino-acid biosynthesis</keyword>
<dbReference type="Proteomes" id="UP000699985">
    <property type="component" value="Unassembled WGS sequence"/>
</dbReference>
<gene>
    <name evidence="11" type="ORF">EBX29_03350</name>
</gene>
<feature type="non-terminal residue" evidence="11">
    <location>
        <position position="218"/>
    </location>
</feature>
<dbReference type="EC" id="3.1.3.3" evidence="3"/>
<name>A0A966HR83_9PROT</name>
<dbReference type="InterPro" id="IPR023214">
    <property type="entry name" value="HAD_sf"/>
</dbReference>
<dbReference type="InterPro" id="IPR036412">
    <property type="entry name" value="HAD-like_sf"/>
</dbReference>
<comment type="pathway">
    <text evidence="2">Amino-acid biosynthesis; L-serine biosynthesis; L-serine from 3-phospho-D-glycerate: step 3/3.</text>
</comment>
<sequence>MNSSSELVCTFVTKKKLDYKKIINFFSKIQNTDDYKILSDRALDLYCQDINKKNIDKLRKFCFKNKIDVCIQKTKWRNKKIFLADMDATMIKDETLDNLVKIAGIKADIDKLSKLAMDGKISLRDTLKFRVSYLKGKSTHLIKRVIKKIRFNEGSRVLVKTLNKNGYHTSLVTGGFQPISTYVGKVLGFKKVISNKFVIKNNKFTGEYIPITGKQNSK</sequence>
<comment type="catalytic activity">
    <reaction evidence="9">
        <text>O-phospho-L-serine + H2O = L-serine + phosphate</text>
        <dbReference type="Rhea" id="RHEA:21208"/>
        <dbReference type="ChEBI" id="CHEBI:15377"/>
        <dbReference type="ChEBI" id="CHEBI:33384"/>
        <dbReference type="ChEBI" id="CHEBI:43474"/>
        <dbReference type="ChEBI" id="CHEBI:57524"/>
        <dbReference type="EC" id="3.1.3.3"/>
    </reaction>
</comment>
<accession>A0A966HR83</accession>
<evidence type="ECO:0000313" key="12">
    <source>
        <dbReference type="Proteomes" id="UP000699985"/>
    </source>
</evidence>
<dbReference type="EMBL" id="RGMI01000167">
    <property type="protein sequence ID" value="NCU50786.1"/>
    <property type="molecule type" value="Genomic_DNA"/>
</dbReference>
<evidence type="ECO:0000256" key="8">
    <source>
        <dbReference type="ARBA" id="ARBA00023299"/>
    </source>
</evidence>
<dbReference type="AlphaFoldDB" id="A0A966HR83"/>
<organism evidence="11 12">
    <name type="scientific">Candidatus Fonsibacter lacus</name>
    <dbReference type="NCBI Taxonomy" id="2576439"/>
    <lineage>
        <taxon>Bacteria</taxon>
        <taxon>Pseudomonadati</taxon>
        <taxon>Pseudomonadota</taxon>
        <taxon>Alphaproteobacteria</taxon>
        <taxon>Candidatus Pelagibacterales</taxon>
        <taxon>Candidatus Pelagibacterales incertae sedis</taxon>
        <taxon>Candidatus Fonsibacter</taxon>
    </lineage>
</organism>
<keyword evidence="5" id="KW-0479">Metal-binding</keyword>
<keyword evidence="8" id="KW-0718">Serine biosynthesis</keyword>
<dbReference type="PANTHER" id="PTHR43344:SF2">
    <property type="entry name" value="PHOSPHOSERINE PHOSPHATASE"/>
    <property type="match status" value="1"/>
</dbReference>
<dbReference type="SUPFAM" id="SSF56784">
    <property type="entry name" value="HAD-like"/>
    <property type="match status" value="1"/>
</dbReference>
<dbReference type="GO" id="GO:0036424">
    <property type="term" value="F:L-phosphoserine phosphatase activity"/>
    <property type="evidence" value="ECO:0007669"/>
    <property type="project" value="TreeGrafter"/>
</dbReference>
<evidence type="ECO:0000256" key="9">
    <source>
        <dbReference type="ARBA" id="ARBA00048138"/>
    </source>
</evidence>
<dbReference type="GO" id="GO:0000287">
    <property type="term" value="F:magnesium ion binding"/>
    <property type="evidence" value="ECO:0007669"/>
    <property type="project" value="TreeGrafter"/>
</dbReference>
<comment type="cofactor">
    <cofactor evidence="1">
        <name>Mg(2+)</name>
        <dbReference type="ChEBI" id="CHEBI:18420"/>
    </cofactor>
</comment>
<keyword evidence="6" id="KW-0378">Hydrolase</keyword>
<evidence type="ECO:0000256" key="10">
    <source>
        <dbReference type="ARBA" id="ARBA00048523"/>
    </source>
</evidence>
<protein>
    <recommendedName>
        <fullName evidence="3">phosphoserine phosphatase</fullName>
        <ecNumber evidence="3">3.1.3.3</ecNumber>
    </recommendedName>
</protein>
<evidence type="ECO:0000256" key="6">
    <source>
        <dbReference type="ARBA" id="ARBA00022801"/>
    </source>
</evidence>
<dbReference type="GO" id="GO:0006564">
    <property type="term" value="P:L-serine biosynthetic process"/>
    <property type="evidence" value="ECO:0007669"/>
    <property type="project" value="UniProtKB-KW"/>
</dbReference>
<comment type="caution">
    <text evidence="11">The sequence shown here is derived from an EMBL/GenBank/DDBJ whole genome shotgun (WGS) entry which is preliminary data.</text>
</comment>
<dbReference type="NCBIfam" id="TIGR01488">
    <property type="entry name" value="HAD-SF-IB"/>
    <property type="match status" value="1"/>
</dbReference>
<dbReference type="Gene3D" id="3.40.50.1000">
    <property type="entry name" value="HAD superfamily/HAD-like"/>
    <property type="match status" value="1"/>
</dbReference>
<evidence type="ECO:0000313" key="11">
    <source>
        <dbReference type="EMBL" id="NCU50786.1"/>
    </source>
</evidence>
<evidence type="ECO:0000256" key="1">
    <source>
        <dbReference type="ARBA" id="ARBA00001946"/>
    </source>
</evidence>
<evidence type="ECO:0000256" key="2">
    <source>
        <dbReference type="ARBA" id="ARBA00005135"/>
    </source>
</evidence>
<evidence type="ECO:0000256" key="5">
    <source>
        <dbReference type="ARBA" id="ARBA00022723"/>
    </source>
</evidence>
<proteinExistence type="predicted"/>
<comment type="catalytic activity">
    <reaction evidence="10">
        <text>O-phospho-D-serine + H2O = D-serine + phosphate</text>
        <dbReference type="Rhea" id="RHEA:24873"/>
        <dbReference type="ChEBI" id="CHEBI:15377"/>
        <dbReference type="ChEBI" id="CHEBI:35247"/>
        <dbReference type="ChEBI" id="CHEBI:43474"/>
        <dbReference type="ChEBI" id="CHEBI:58680"/>
        <dbReference type="EC" id="3.1.3.3"/>
    </reaction>
</comment>
<dbReference type="Pfam" id="PF12710">
    <property type="entry name" value="HAD"/>
    <property type="match status" value="1"/>
</dbReference>
<dbReference type="PANTHER" id="PTHR43344">
    <property type="entry name" value="PHOSPHOSERINE PHOSPHATASE"/>
    <property type="match status" value="1"/>
</dbReference>
<keyword evidence="7" id="KW-0460">Magnesium</keyword>
<dbReference type="GO" id="GO:0005737">
    <property type="term" value="C:cytoplasm"/>
    <property type="evidence" value="ECO:0007669"/>
    <property type="project" value="TreeGrafter"/>
</dbReference>